<keyword evidence="3" id="KW-1185">Reference proteome</keyword>
<dbReference type="SUPFAM" id="SSF103256">
    <property type="entry name" value="Hypothetical protein TM0160"/>
    <property type="match status" value="1"/>
</dbReference>
<protein>
    <recommendedName>
        <fullName evidence="1">BFN domain-containing protein</fullName>
    </recommendedName>
</protein>
<organism evidence="2 3">
    <name type="scientific">Candidatus Methylomirabilis lanthanidiphila</name>
    <dbReference type="NCBI Taxonomy" id="2211376"/>
    <lineage>
        <taxon>Bacteria</taxon>
        <taxon>Candidatus Methylomirabilota</taxon>
        <taxon>Candidatus Methylomirabilia</taxon>
        <taxon>Candidatus Methylomirabilales</taxon>
        <taxon>Candidatus Methylomirabilaceae</taxon>
        <taxon>Candidatus Methylomirabilis</taxon>
    </lineage>
</organism>
<dbReference type="Proteomes" id="UP000334340">
    <property type="component" value="Unassembled WGS sequence"/>
</dbReference>
<dbReference type="Pfam" id="PF02577">
    <property type="entry name" value="BFN_dom"/>
    <property type="match status" value="1"/>
</dbReference>
<feature type="domain" description="BFN" evidence="1">
    <location>
        <begin position="23"/>
        <end position="133"/>
    </location>
</feature>
<sequence>MSLRQMSIQGLHRCRKACKTALILDSSAGWKLWIALTREEAHRIASELQIESNRPACRCHANSLYALIEGLLSPGGIGITSVILDASGGDMVVATVKMQTGALDTAATCHTADALALAIRLRVPVFATETLAKLVEAKDAGRRQDPLPADAETASWLDKIKPADFAQ</sequence>
<dbReference type="InterPro" id="IPR003729">
    <property type="entry name" value="Bi_nuclease_dom"/>
</dbReference>
<dbReference type="EMBL" id="CABIKM010000001">
    <property type="protein sequence ID" value="VUZ83722.1"/>
    <property type="molecule type" value="Genomic_DNA"/>
</dbReference>
<gene>
    <name evidence="2" type="ORF">MELA_00075</name>
</gene>
<dbReference type="InterPro" id="IPR036104">
    <property type="entry name" value="BFN_sf"/>
</dbReference>
<reference evidence="2 3" key="1">
    <citation type="submission" date="2019-07" db="EMBL/GenBank/DDBJ databases">
        <authorList>
            <person name="Cremers G."/>
        </authorList>
    </citation>
    <scope>NUCLEOTIDE SEQUENCE [LARGE SCALE GENOMIC DNA]</scope>
</reference>
<evidence type="ECO:0000259" key="1">
    <source>
        <dbReference type="Pfam" id="PF02577"/>
    </source>
</evidence>
<name>A0A564ZGE4_9BACT</name>
<accession>A0A564ZGE4</accession>
<proteinExistence type="predicted"/>
<dbReference type="Gene3D" id="3.10.690.10">
    <property type="entry name" value="Bifunctional nuclease domain"/>
    <property type="match status" value="1"/>
</dbReference>
<evidence type="ECO:0000313" key="3">
    <source>
        <dbReference type="Proteomes" id="UP000334340"/>
    </source>
</evidence>
<evidence type="ECO:0000313" key="2">
    <source>
        <dbReference type="EMBL" id="VUZ83722.1"/>
    </source>
</evidence>
<dbReference type="GO" id="GO:0004518">
    <property type="term" value="F:nuclease activity"/>
    <property type="evidence" value="ECO:0007669"/>
    <property type="project" value="InterPro"/>
</dbReference>
<dbReference type="AlphaFoldDB" id="A0A564ZGE4"/>